<evidence type="ECO:0000313" key="7">
    <source>
        <dbReference type="EMBL" id="TKD08312.1"/>
    </source>
</evidence>
<dbReference type="EMBL" id="SSMQ01000014">
    <property type="protein sequence ID" value="TKD08312.1"/>
    <property type="molecule type" value="Genomic_DNA"/>
</dbReference>
<evidence type="ECO:0000256" key="1">
    <source>
        <dbReference type="ARBA" id="ARBA00004141"/>
    </source>
</evidence>
<dbReference type="PANTHER" id="PTHR12608">
    <property type="entry name" value="TRANSMEMBRANE PROTEIN HTP-1 RELATED"/>
    <property type="match status" value="1"/>
</dbReference>
<evidence type="ECO:0000256" key="6">
    <source>
        <dbReference type="RuleBase" id="RU365102"/>
    </source>
</evidence>
<comment type="similarity">
    <text evidence="2 6">Belongs to the GDT1 family.</text>
</comment>
<dbReference type="InterPro" id="IPR001727">
    <property type="entry name" value="GDT1-like"/>
</dbReference>
<name>A0A4U1JCH7_9BACT</name>
<comment type="caution">
    <text evidence="6">Lacks conserved residue(s) required for the propagation of feature annotation.</text>
</comment>
<dbReference type="Pfam" id="PF01169">
    <property type="entry name" value="GDT1"/>
    <property type="match status" value="1"/>
</dbReference>
<reference evidence="7 8" key="1">
    <citation type="submission" date="2019-04" db="EMBL/GenBank/DDBJ databases">
        <authorList>
            <person name="Li Y."/>
            <person name="Wang J."/>
        </authorList>
    </citation>
    <scope>NUCLEOTIDE SEQUENCE [LARGE SCALE GENOMIC DNA]</scope>
    <source>
        <strain evidence="7 8">DSM 14668</strain>
    </source>
</reference>
<dbReference type="AlphaFoldDB" id="A0A4U1JCH7"/>
<comment type="caution">
    <text evidence="7">The sequence shown here is derived from an EMBL/GenBank/DDBJ whole genome shotgun (WGS) entry which is preliminary data.</text>
</comment>
<feature type="transmembrane region" description="Helical" evidence="6">
    <location>
        <begin position="37"/>
        <end position="57"/>
    </location>
</feature>
<keyword evidence="4 6" id="KW-1133">Transmembrane helix</keyword>
<protein>
    <recommendedName>
        <fullName evidence="6">GDT1 family protein</fullName>
    </recommendedName>
</protein>
<comment type="subcellular location">
    <subcellularLocation>
        <location evidence="1 6">Membrane</location>
        <topology evidence="1 6">Multi-pass membrane protein</topology>
    </subcellularLocation>
</comment>
<keyword evidence="5 6" id="KW-0472">Membrane</keyword>
<sequence length="107" mass="11234">MDWKLFASTFAAIFLAEMGDKTQIATLSLAGSSSSRWVVFAASALALVSTSAVAVLLGEVVSRHVPAIWVKRAAGLVFVVLGVIYLVGAKEEPEARSGEPPSARDQS</sequence>
<evidence type="ECO:0000256" key="3">
    <source>
        <dbReference type="ARBA" id="ARBA00022692"/>
    </source>
</evidence>
<dbReference type="Proteomes" id="UP000309215">
    <property type="component" value="Unassembled WGS sequence"/>
</dbReference>
<dbReference type="RefSeq" id="WP_136929772.1">
    <property type="nucleotide sequence ID" value="NZ_SSMQ01000014.1"/>
</dbReference>
<feature type="transmembrane region" description="Helical" evidence="6">
    <location>
        <begin position="69"/>
        <end position="88"/>
    </location>
</feature>
<keyword evidence="3 6" id="KW-0812">Transmembrane</keyword>
<evidence type="ECO:0000256" key="5">
    <source>
        <dbReference type="ARBA" id="ARBA00023136"/>
    </source>
</evidence>
<evidence type="ECO:0000256" key="2">
    <source>
        <dbReference type="ARBA" id="ARBA00009190"/>
    </source>
</evidence>
<keyword evidence="8" id="KW-1185">Reference proteome</keyword>
<dbReference type="PANTHER" id="PTHR12608:SF1">
    <property type="entry name" value="TRANSMEMBRANE PROTEIN 165"/>
    <property type="match status" value="1"/>
</dbReference>
<evidence type="ECO:0000256" key="4">
    <source>
        <dbReference type="ARBA" id="ARBA00022989"/>
    </source>
</evidence>
<proteinExistence type="inferred from homology"/>
<organism evidence="7 8">
    <name type="scientific">Polyangium fumosum</name>
    <dbReference type="NCBI Taxonomy" id="889272"/>
    <lineage>
        <taxon>Bacteria</taxon>
        <taxon>Pseudomonadati</taxon>
        <taxon>Myxococcota</taxon>
        <taxon>Polyangia</taxon>
        <taxon>Polyangiales</taxon>
        <taxon>Polyangiaceae</taxon>
        <taxon>Polyangium</taxon>
    </lineage>
</organism>
<dbReference type="OrthoDB" id="9801356at2"/>
<evidence type="ECO:0000313" key="8">
    <source>
        <dbReference type="Proteomes" id="UP000309215"/>
    </source>
</evidence>
<dbReference type="GO" id="GO:0016020">
    <property type="term" value="C:membrane"/>
    <property type="evidence" value="ECO:0007669"/>
    <property type="project" value="UniProtKB-SubCell"/>
</dbReference>
<dbReference type="GO" id="GO:0046873">
    <property type="term" value="F:metal ion transmembrane transporter activity"/>
    <property type="evidence" value="ECO:0007669"/>
    <property type="project" value="InterPro"/>
</dbReference>
<gene>
    <name evidence="7" type="ORF">E8A74_15410</name>
</gene>
<accession>A0A4U1JCH7</accession>